<gene>
    <name evidence="2" type="ORF">MNR06_07110</name>
</gene>
<dbReference type="PROSITE" id="PS51257">
    <property type="entry name" value="PROKAR_LIPOPROTEIN"/>
    <property type="match status" value="1"/>
</dbReference>
<keyword evidence="1" id="KW-0732">Signal</keyword>
<keyword evidence="3" id="KW-1185">Reference proteome</keyword>
<feature type="signal peptide" evidence="1">
    <location>
        <begin position="1"/>
        <end position="20"/>
    </location>
</feature>
<sequence length="384" mass="41412">MKVFLSIFAALVFLAGCNFQQDPLADASAQVREGRLPDAEKPVAEKPLPKEALQIDAPTLVNGRVGSSMEFKIQGRVMTPDVGYKITVDNLADFPGATYDQATGEFKWTPGKAQVAGFPSIELQLKVSLVTEPNAVNPTISIEKKTISLIVVNTYSKPIMNTVTGPTSLLVGKRYALEFTLEDVDANTAADVAVVVRDCPSSYYTESIAHFVDVKKVEADPAVPNKYKGEVSVELSNADNLLSGNYCFALGAVSKHGVISELYKKDIMVEAKMKNTKITYDTFPNLKVGESMTVWFSIFDPSGNGLVSIVSQDDIATSLPGSSLECRKHTSNKSQVDCTAVIQTAGASPRTYTFLITSENASGRTTQKVTTIHTLRVPVKAATP</sequence>
<reference evidence="2" key="1">
    <citation type="submission" date="2022-03" db="EMBL/GenBank/DDBJ databases">
        <title>Genome Identification and Characterization of new species Bdellovibrio reynosense LBG001 sp. nov. from a Mexico soil sample.</title>
        <authorList>
            <person name="Camilli A."/>
            <person name="Ajao Y."/>
            <person name="Guo X."/>
        </authorList>
    </citation>
    <scope>NUCLEOTIDE SEQUENCE</scope>
    <source>
        <strain evidence="2">LBG001</strain>
    </source>
</reference>
<feature type="chain" id="PRO_5047390016" evidence="1">
    <location>
        <begin position="21"/>
        <end position="384"/>
    </location>
</feature>
<dbReference type="EMBL" id="CP093442">
    <property type="protein sequence ID" value="UOF02717.1"/>
    <property type="molecule type" value="Genomic_DNA"/>
</dbReference>
<dbReference type="Proteomes" id="UP000830116">
    <property type="component" value="Chromosome"/>
</dbReference>
<evidence type="ECO:0000313" key="2">
    <source>
        <dbReference type="EMBL" id="UOF02717.1"/>
    </source>
</evidence>
<evidence type="ECO:0000256" key="1">
    <source>
        <dbReference type="SAM" id="SignalP"/>
    </source>
</evidence>
<evidence type="ECO:0000313" key="3">
    <source>
        <dbReference type="Proteomes" id="UP000830116"/>
    </source>
</evidence>
<accession>A0ABY4CFR0</accession>
<proteinExistence type="predicted"/>
<organism evidence="2 3">
    <name type="scientific">Bdellovibrio reynosensis</name>
    <dbReference type="NCBI Taxonomy" id="2835041"/>
    <lineage>
        <taxon>Bacteria</taxon>
        <taxon>Pseudomonadati</taxon>
        <taxon>Bdellovibrionota</taxon>
        <taxon>Bdellovibrionia</taxon>
        <taxon>Bdellovibrionales</taxon>
        <taxon>Pseudobdellovibrionaceae</taxon>
        <taxon>Bdellovibrio</taxon>
    </lineage>
</organism>
<name>A0ABY4CFR0_9BACT</name>
<protein>
    <submittedName>
        <fullName evidence="2">Uncharacterized protein</fullName>
    </submittedName>
</protein>
<dbReference type="RefSeq" id="WP_243540515.1">
    <property type="nucleotide sequence ID" value="NZ_CP093442.1"/>
</dbReference>